<accession>A0A941W3Z5</accession>
<dbReference type="InterPro" id="IPR020631">
    <property type="entry name" value="THF_DH/CycHdrlase_NAD-bd_dom"/>
</dbReference>
<dbReference type="AlphaFoldDB" id="A0A941W3Z5"/>
<dbReference type="EC" id="3.5.4.9" evidence="1"/>
<dbReference type="GO" id="GO:0035999">
    <property type="term" value="P:tetrahydrofolate interconversion"/>
    <property type="evidence" value="ECO:0007669"/>
    <property type="project" value="TreeGrafter"/>
</dbReference>
<protein>
    <recommendedName>
        <fullName evidence="1">methenyltetrahydrofolate cyclohydrolase</fullName>
        <ecNumber evidence="1">3.5.4.9</ecNumber>
    </recommendedName>
</protein>
<dbReference type="Gene3D" id="3.40.50.720">
    <property type="entry name" value="NAD(P)-binding Rossmann-like Domain"/>
    <property type="match status" value="1"/>
</dbReference>
<evidence type="ECO:0000256" key="1">
    <source>
        <dbReference type="ARBA" id="ARBA00012776"/>
    </source>
</evidence>
<dbReference type="Gene3D" id="3.40.50.10860">
    <property type="entry name" value="Leucine Dehydrogenase, chain A, domain 1"/>
    <property type="match status" value="1"/>
</dbReference>
<evidence type="ECO:0000313" key="4">
    <source>
        <dbReference type="Proteomes" id="UP000722750"/>
    </source>
</evidence>
<dbReference type="GO" id="GO:0004488">
    <property type="term" value="F:methylenetetrahydrofolate dehydrogenase (NADP+) activity"/>
    <property type="evidence" value="ECO:0007669"/>
    <property type="project" value="InterPro"/>
</dbReference>
<dbReference type="PANTHER" id="PTHR48099:SF5">
    <property type="entry name" value="C-1-TETRAHYDROFOLATE SYNTHASE, CYTOPLASMIC"/>
    <property type="match status" value="1"/>
</dbReference>
<feature type="domain" description="Tetrahydrofolate dehydrogenase/cyclohydrolase NAD(P)-binding" evidence="2">
    <location>
        <begin position="1"/>
        <end position="63"/>
    </location>
</feature>
<dbReference type="SUPFAM" id="SSF51735">
    <property type="entry name" value="NAD(P)-binding Rossmann-fold domains"/>
    <property type="match status" value="1"/>
</dbReference>
<dbReference type="Pfam" id="PF02882">
    <property type="entry name" value="THF_DHG_CYH_C"/>
    <property type="match status" value="1"/>
</dbReference>
<dbReference type="GO" id="GO:0004477">
    <property type="term" value="F:methenyltetrahydrofolate cyclohydrolase activity"/>
    <property type="evidence" value="ECO:0007669"/>
    <property type="project" value="UniProtKB-EC"/>
</dbReference>
<dbReference type="PANTHER" id="PTHR48099">
    <property type="entry name" value="C-1-TETRAHYDROFOLATE SYNTHASE, CYTOPLASMIC-RELATED"/>
    <property type="match status" value="1"/>
</dbReference>
<organism evidence="3 4">
    <name type="scientific">Candidatus Scalindua arabica</name>
    <dbReference type="NCBI Taxonomy" id="1127984"/>
    <lineage>
        <taxon>Bacteria</taxon>
        <taxon>Pseudomonadati</taxon>
        <taxon>Planctomycetota</taxon>
        <taxon>Candidatus Brocadiia</taxon>
        <taxon>Candidatus Brocadiales</taxon>
        <taxon>Candidatus Scalinduaceae</taxon>
        <taxon>Candidatus Scalindua</taxon>
    </lineage>
</organism>
<name>A0A941W3Z5_9BACT</name>
<dbReference type="InterPro" id="IPR036291">
    <property type="entry name" value="NAD(P)-bd_dom_sf"/>
</dbReference>
<reference evidence="3" key="1">
    <citation type="journal article" date="2021" name="ISME J.">
        <title>Fine-scale metabolic discontinuity in a stratified prokaryote microbiome of a Red Sea deep halocline.</title>
        <authorList>
            <person name="Michoud G."/>
            <person name="Ngugi D.K."/>
            <person name="Barozzi A."/>
            <person name="Merlino G."/>
            <person name="Calleja M.L."/>
            <person name="Delgado-Huertas A."/>
            <person name="Moran X.A.G."/>
            <person name="Daffonchio D."/>
        </authorList>
    </citation>
    <scope>NUCLEOTIDE SEQUENCE</scope>
    <source>
        <strain evidence="3">SuakinDeep_MAG55_1</strain>
    </source>
</reference>
<proteinExistence type="predicted"/>
<gene>
    <name evidence="3" type="ORF">MAG551_01891</name>
</gene>
<dbReference type="GO" id="GO:0005829">
    <property type="term" value="C:cytosol"/>
    <property type="evidence" value="ECO:0007669"/>
    <property type="project" value="TreeGrafter"/>
</dbReference>
<evidence type="ECO:0000259" key="2">
    <source>
        <dbReference type="Pfam" id="PF02882"/>
    </source>
</evidence>
<sequence>MINDGAIVVDIGVSVLDDGTIVGDVDFESVSKKASMITPVPGGVGPVTIAMLLENTVRSAQRSELLIA</sequence>
<dbReference type="Proteomes" id="UP000722750">
    <property type="component" value="Unassembled WGS sequence"/>
</dbReference>
<dbReference type="EMBL" id="JAANXD010000075">
    <property type="protein sequence ID" value="MBS1258828.1"/>
    <property type="molecule type" value="Genomic_DNA"/>
</dbReference>
<evidence type="ECO:0000313" key="3">
    <source>
        <dbReference type="EMBL" id="MBS1258828.1"/>
    </source>
</evidence>
<comment type="caution">
    <text evidence="3">The sequence shown here is derived from an EMBL/GenBank/DDBJ whole genome shotgun (WGS) entry which is preliminary data.</text>
</comment>